<dbReference type="SUPFAM" id="SSF47336">
    <property type="entry name" value="ACP-like"/>
    <property type="match status" value="1"/>
</dbReference>
<dbReference type="InterPro" id="IPR009081">
    <property type="entry name" value="PP-bd_ACP"/>
</dbReference>
<accession>A0A1G5HTR8</accession>
<evidence type="ECO:0000313" key="3">
    <source>
        <dbReference type="Proteomes" id="UP000183031"/>
    </source>
</evidence>
<evidence type="ECO:0000313" key="2">
    <source>
        <dbReference type="EMBL" id="SCY66680.1"/>
    </source>
</evidence>
<protein>
    <submittedName>
        <fullName evidence="2">Peptidyl carrier protein</fullName>
    </submittedName>
</protein>
<gene>
    <name evidence="2" type="ORF">SAMN02927935_02039</name>
</gene>
<feature type="domain" description="Carrier" evidence="1">
    <location>
        <begin position="1"/>
        <end position="78"/>
    </location>
</feature>
<keyword evidence="3" id="KW-1185">Reference proteome</keyword>
<dbReference type="RefSeq" id="WP_004940224.1">
    <property type="nucleotide sequence ID" value="NZ_CBCSIN010000003.1"/>
</dbReference>
<comment type="caution">
    <text evidence="2">The sequence shown here is derived from an EMBL/GenBank/DDBJ whole genome shotgun (WGS) entry which is preliminary data.</text>
</comment>
<dbReference type="Proteomes" id="UP000183031">
    <property type="component" value="Unassembled WGS sequence"/>
</dbReference>
<dbReference type="EMBL" id="FMUT01000005">
    <property type="protein sequence ID" value="SCY66680.1"/>
    <property type="molecule type" value="Genomic_DNA"/>
</dbReference>
<sequence>MLESKLIQHIATQYLDGDHDGLNAQTPLFELNVVDSASIFDLVDFLRQESHVAIGMHEIHPANFASVQAMVALVQRLQAQVAAGGVA</sequence>
<dbReference type="PROSITE" id="PS50075">
    <property type="entry name" value="CARRIER"/>
    <property type="match status" value="1"/>
</dbReference>
<proteinExistence type="predicted"/>
<reference evidence="2 3" key="1">
    <citation type="submission" date="2016-10" db="EMBL/GenBank/DDBJ databases">
        <authorList>
            <person name="Varghese N."/>
            <person name="Submissions S."/>
        </authorList>
    </citation>
    <scope>NUCLEOTIDE SEQUENCE [LARGE SCALE GENOMIC DNA]</scope>
    <source>
        <strain evidence="2 3">CGMCC 1.6853</strain>
    </source>
</reference>
<dbReference type="GeneID" id="93695612"/>
<dbReference type="InterPro" id="IPR036736">
    <property type="entry name" value="ACP-like_sf"/>
</dbReference>
<dbReference type="Gene3D" id="1.10.1200.10">
    <property type="entry name" value="ACP-like"/>
    <property type="match status" value="1"/>
</dbReference>
<organism evidence="2 3">
    <name type="scientific">Serratia nematodiphila</name>
    <dbReference type="NCBI Taxonomy" id="458197"/>
    <lineage>
        <taxon>Bacteria</taxon>
        <taxon>Pseudomonadati</taxon>
        <taxon>Pseudomonadota</taxon>
        <taxon>Gammaproteobacteria</taxon>
        <taxon>Enterobacterales</taxon>
        <taxon>Yersiniaceae</taxon>
        <taxon>Serratia</taxon>
    </lineage>
</organism>
<evidence type="ECO:0000259" key="1">
    <source>
        <dbReference type="PROSITE" id="PS50075"/>
    </source>
</evidence>
<name>A0A1G5HTR8_9GAMM</name>